<dbReference type="PANTHER" id="PTHR33990">
    <property type="entry name" value="PROTEIN YJDN-RELATED"/>
    <property type="match status" value="1"/>
</dbReference>
<name>A0A1V9FKT5_9BACT</name>
<proteinExistence type="predicted"/>
<sequence>MTEVKRSFIVFLTFSGQCRQALEHYQKCFGGDLELQTLGDAAGCWKMDKRIRDVVVCATLTNDYFKLAASDLPDDAGVVIGNNISILIECGSNSERDRLHALLSETKSVRKKGSNKMITVVDKYHVNWILSVD</sequence>
<evidence type="ECO:0008006" key="3">
    <source>
        <dbReference type="Google" id="ProtNLM"/>
    </source>
</evidence>
<keyword evidence="2" id="KW-1185">Reference proteome</keyword>
<organism evidence="1 2">
    <name type="scientific">Niastella populi</name>
    <dbReference type="NCBI Taxonomy" id="550983"/>
    <lineage>
        <taxon>Bacteria</taxon>
        <taxon>Pseudomonadati</taxon>
        <taxon>Bacteroidota</taxon>
        <taxon>Chitinophagia</taxon>
        <taxon>Chitinophagales</taxon>
        <taxon>Chitinophagaceae</taxon>
        <taxon>Niastella</taxon>
    </lineage>
</organism>
<dbReference type="RefSeq" id="WP_081164819.1">
    <property type="nucleotide sequence ID" value="NZ_LWBP01000186.1"/>
</dbReference>
<dbReference type="EMBL" id="LWBP01000186">
    <property type="protein sequence ID" value="OQP58907.1"/>
    <property type="molecule type" value="Genomic_DNA"/>
</dbReference>
<dbReference type="Proteomes" id="UP000192276">
    <property type="component" value="Unassembled WGS sequence"/>
</dbReference>
<reference evidence="2" key="1">
    <citation type="submission" date="2016-04" db="EMBL/GenBank/DDBJ databases">
        <authorList>
            <person name="Chen L."/>
            <person name="Zhuang W."/>
            <person name="Wang G."/>
        </authorList>
    </citation>
    <scope>NUCLEOTIDE SEQUENCE [LARGE SCALE GENOMIC DNA]</scope>
    <source>
        <strain evidence="2">208</strain>
    </source>
</reference>
<dbReference type="SUPFAM" id="SSF54593">
    <property type="entry name" value="Glyoxalase/Bleomycin resistance protein/Dihydroxybiphenyl dioxygenase"/>
    <property type="match status" value="1"/>
</dbReference>
<comment type="caution">
    <text evidence="1">The sequence shown here is derived from an EMBL/GenBank/DDBJ whole genome shotgun (WGS) entry which is preliminary data.</text>
</comment>
<accession>A0A1V9FKT5</accession>
<protein>
    <recommendedName>
        <fullName evidence="3">PhnB-like domain-containing protein</fullName>
    </recommendedName>
</protein>
<evidence type="ECO:0000313" key="2">
    <source>
        <dbReference type="Proteomes" id="UP000192276"/>
    </source>
</evidence>
<gene>
    <name evidence="1" type="ORF">A4R26_22265</name>
</gene>
<dbReference type="PANTHER" id="PTHR33990:SF1">
    <property type="entry name" value="PROTEIN YJDN"/>
    <property type="match status" value="1"/>
</dbReference>
<dbReference type="STRING" id="550983.A4R26_22265"/>
<dbReference type="OrthoDB" id="9795306at2"/>
<dbReference type="Gene3D" id="3.10.180.10">
    <property type="entry name" value="2,3-Dihydroxybiphenyl 1,2-Dioxygenase, domain 1"/>
    <property type="match status" value="1"/>
</dbReference>
<dbReference type="InterPro" id="IPR029068">
    <property type="entry name" value="Glyas_Bleomycin-R_OHBP_Dase"/>
</dbReference>
<evidence type="ECO:0000313" key="1">
    <source>
        <dbReference type="EMBL" id="OQP58907.1"/>
    </source>
</evidence>
<dbReference type="AlphaFoldDB" id="A0A1V9FKT5"/>